<dbReference type="Gene3D" id="1.10.10.2220">
    <property type="match status" value="1"/>
</dbReference>
<dbReference type="Pfam" id="PF23139">
    <property type="entry name" value="OB_YrrC"/>
    <property type="match status" value="1"/>
</dbReference>
<proteinExistence type="inferred from homology"/>
<dbReference type="InterPro" id="IPR027417">
    <property type="entry name" value="P-loop_NTPase"/>
</dbReference>
<dbReference type="GO" id="GO:0005524">
    <property type="term" value="F:ATP binding"/>
    <property type="evidence" value="ECO:0007669"/>
    <property type="project" value="UniProtKB-UniRule"/>
</dbReference>
<feature type="compositionally biased region" description="Polar residues" evidence="4">
    <location>
        <begin position="736"/>
        <end position="746"/>
    </location>
</feature>
<dbReference type="InterPro" id="IPR003593">
    <property type="entry name" value="AAA+_ATPase"/>
</dbReference>
<dbReference type="STRING" id="411473.RUMCAL_03255"/>
<dbReference type="OrthoDB" id="9803432at2"/>
<comment type="similarity">
    <text evidence="3">Belongs to the RecD family. RecD2 subfamily.</text>
</comment>
<comment type="caution">
    <text evidence="6">The sequence shown here is derived from an EMBL/GenBank/DDBJ whole genome shotgun (WGS) entry which is preliminary data.</text>
</comment>
<dbReference type="GO" id="GO:0016887">
    <property type="term" value="F:ATP hydrolysis activity"/>
    <property type="evidence" value="ECO:0007669"/>
    <property type="project" value="RHEA"/>
</dbReference>
<feature type="region of interest" description="Disordered" evidence="4">
    <location>
        <begin position="736"/>
        <end position="763"/>
    </location>
</feature>
<dbReference type="GO" id="GO:0009338">
    <property type="term" value="C:exodeoxyribonuclease V complex"/>
    <property type="evidence" value="ECO:0007669"/>
    <property type="project" value="TreeGrafter"/>
</dbReference>
<name>U2K6J4_9FIRM</name>
<dbReference type="PATRIC" id="fig|411473.3.peg.2727"/>
<dbReference type="SUPFAM" id="SSF47781">
    <property type="entry name" value="RuvA domain 2-like"/>
    <property type="match status" value="1"/>
</dbReference>
<evidence type="ECO:0000256" key="3">
    <source>
        <dbReference type="HAMAP-Rule" id="MF_01488"/>
    </source>
</evidence>
<dbReference type="EC" id="5.6.2.3" evidence="3"/>
<sequence length="763" mass="86497">MTPNERKTLHLEGTVENVLYCNPDNGYTVLELDADGTLVTVVGEMGETEEGERLSVDGEYTTHPRFGMQFRAQYWERKLPADAFNIQRYLSSGAIKGIGPSLAKKIVENFGDRTLEIMEKEPTRLLEIRGISPKKCEAIAAEVRQIFSLRTLMLFLSQYDIRSKYAMRAYQHWGTGAMDMLAANPYLLCSSGVELDFQKADAVAQGMQFAHNAPQRIQAGICYILQYNTNGGNACLPLDRLRPTACKYLQVNEAEFEIAYAAALEDHTLYVYEKNGRDFVYLEDYYIAERYIADRIGVIQDFSAPEDQEIFEKMIDTQQQEQGMQYAALQRKAIVTALSRSIMILTGGPGTGKTTTLNAIIELYEKQGYRVMIAAPTGRAASRISDLTGYEASTIHRMLAVEYDMSGNMRFQHNEHNPLDCDVMIVDEMSMVDVLLFEHLLRALRLSCKVVLVGDCDQLPSVGAGNLLRDLIHSDRVPVVALKEIFRQAQKSSIITNAHKIIQGEHPDLSRKDSDCFFFQRLQEKDATQLMLDLVKTRLPNAYGYSPMEDIQVITPSRKGSMGVIELNQQLQAVLNPKSVDKPECRSILYTFREGDKVMQIKNNYDIIWHKDGENGTGIFNGDIGYLRAINRQGQEVIAEFDGRRATYPFEQLDQLELAYAVTVHKSQGSEFQAVVMPLLGGFPKLYYRNLLYTAVTRARRLLILIGSQNVIYQMVDNNRRMNRYTCLRDMLEQQKPTQTLPISQSDEPDGEIKDTQKQEESL</sequence>
<dbReference type="Pfam" id="PF13245">
    <property type="entry name" value="AAA_19"/>
    <property type="match status" value="1"/>
</dbReference>
<dbReference type="AlphaFoldDB" id="U2K6J4"/>
<dbReference type="InterPro" id="IPR041451">
    <property type="entry name" value="RecD2_SH13"/>
</dbReference>
<dbReference type="GO" id="GO:0003677">
    <property type="term" value="F:DNA binding"/>
    <property type="evidence" value="ECO:0007669"/>
    <property type="project" value="UniProtKB-UniRule"/>
</dbReference>
<dbReference type="PANTHER" id="PTHR43788:SF6">
    <property type="entry name" value="DNA HELICASE B"/>
    <property type="match status" value="1"/>
</dbReference>
<dbReference type="HOGENOM" id="CLU_007524_0_2_9"/>
<organism evidence="6 7">
    <name type="scientific">Ruminococcus callidus ATCC 27760</name>
    <dbReference type="NCBI Taxonomy" id="411473"/>
    <lineage>
        <taxon>Bacteria</taxon>
        <taxon>Bacillati</taxon>
        <taxon>Bacillota</taxon>
        <taxon>Clostridia</taxon>
        <taxon>Eubacteriales</taxon>
        <taxon>Oscillospiraceae</taxon>
        <taxon>Ruminococcus</taxon>
    </lineage>
</organism>
<dbReference type="eggNOG" id="COG0507">
    <property type="taxonomic scope" value="Bacteria"/>
</dbReference>
<feature type="domain" description="AAA+ ATPase" evidence="5">
    <location>
        <begin position="339"/>
        <end position="522"/>
    </location>
</feature>
<dbReference type="NCBIfam" id="TIGR01448">
    <property type="entry name" value="recD_rel"/>
    <property type="match status" value="1"/>
</dbReference>
<keyword evidence="3" id="KW-0238">DNA-binding</keyword>
<dbReference type="GO" id="GO:0043139">
    <property type="term" value="F:5'-3' DNA helicase activity"/>
    <property type="evidence" value="ECO:0007669"/>
    <property type="project" value="UniProtKB-UniRule"/>
</dbReference>
<dbReference type="InterPro" id="IPR055446">
    <property type="entry name" value="RecD2_N_OB"/>
</dbReference>
<comment type="catalytic activity">
    <reaction evidence="3">
        <text>ATP + H2O = ADP + phosphate + H(+)</text>
        <dbReference type="Rhea" id="RHEA:13065"/>
        <dbReference type="ChEBI" id="CHEBI:15377"/>
        <dbReference type="ChEBI" id="CHEBI:15378"/>
        <dbReference type="ChEBI" id="CHEBI:30616"/>
        <dbReference type="ChEBI" id="CHEBI:43474"/>
        <dbReference type="ChEBI" id="CHEBI:456216"/>
        <dbReference type="EC" id="5.6.2.3"/>
    </reaction>
</comment>
<dbReference type="InterPro" id="IPR050534">
    <property type="entry name" value="Coronavir_polyprotein_1ab"/>
</dbReference>
<evidence type="ECO:0000259" key="5">
    <source>
        <dbReference type="SMART" id="SM00382"/>
    </source>
</evidence>
<evidence type="ECO:0000313" key="6">
    <source>
        <dbReference type="EMBL" id="ERJ87720.1"/>
    </source>
</evidence>
<dbReference type="Gene3D" id="3.40.50.300">
    <property type="entry name" value="P-loop containing nucleotide triphosphate hydrolases"/>
    <property type="match status" value="2"/>
</dbReference>
<keyword evidence="7" id="KW-1185">Reference proteome</keyword>
<dbReference type="Pfam" id="PF14520">
    <property type="entry name" value="HHH_5"/>
    <property type="match status" value="1"/>
</dbReference>
<evidence type="ECO:0000256" key="1">
    <source>
        <dbReference type="ARBA" id="ARBA00022741"/>
    </source>
</evidence>
<dbReference type="CDD" id="cd17933">
    <property type="entry name" value="DEXSc_RecD-like"/>
    <property type="match status" value="1"/>
</dbReference>
<evidence type="ECO:0000256" key="4">
    <source>
        <dbReference type="SAM" id="MobiDB-lite"/>
    </source>
</evidence>
<accession>U2K6J4</accession>
<dbReference type="InterPro" id="IPR006345">
    <property type="entry name" value="RecD2"/>
</dbReference>
<dbReference type="RefSeq" id="WP_021681484.1">
    <property type="nucleotide sequence ID" value="NZ_KI260354.1"/>
</dbReference>
<dbReference type="GO" id="GO:0006310">
    <property type="term" value="P:DNA recombination"/>
    <property type="evidence" value="ECO:0007669"/>
    <property type="project" value="InterPro"/>
</dbReference>
<keyword evidence="2 3" id="KW-0067">ATP-binding</keyword>
<protein>
    <recommendedName>
        <fullName evidence="3">ATP-dependent RecD2 DNA helicase</fullName>
        <ecNumber evidence="3">5.6.2.3</ecNumber>
    </recommendedName>
    <alternativeName>
        <fullName evidence="3">DNA 5'-3' helicase subunit RecD2</fullName>
    </alternativeName>
</protein>
<keyword evidence="3" id="KW-0378">Hydrolase</keyword>
<dbReference type="CDD" id="cd18809">
    <property type="entry name" value="SF1_C_RecD"/>
    <property type="match status" value="1"/>
</dbReference>
<dbReference type="SMART" id="SM00382">
    <property type="entry name" value="AAA"/>
    <property type="match status" value="1"/>
</dbReference>
<dbReference type="Pfam" id="PF14490">
    <property type="entry name" value="HHH_RecD2"/>
    <property type="match status" value="1"/>
</dbReference>
<dbReference type="Pfam" id="PF13538">
    <property type="entry name" value="UvrD_C_2"/>
    <property type="match status" value="1"/>
</dbReference>
<keyword evidence="3 6" id="KW-0347">Helicase</keyword>
<dbReference type="InterPro" id="IPR029493">
    <property type="entry name" value="RecD2-like_HHH"/>
</dbReference>
<dbReference type="Pfam" id="PF18335">
    <property type="entry name" value="SH3_13"/>
    <property type="match status" value="1"/>
</dbReference>
<dbReference type="InterPro" id="IPR010994">
    <property type="entry name" value="RuvA_2-like"/>
</dbReference>
<feature type="binding site" evidence="3">
    <location>
        <begin position="350"/>
        <end position="354"/>
    </location>
    <ligand>
        <name>ATP</name>
        <dbReference type="ChEBI" id="CHEBI:30616"/>
    </ligand>
</feature>
<dbReference type="Gene3D" id="2.30.30.940">
    <property type="match status" value="1"/>
</dbReference>
<dbReference type="EMBL" id="AWVF01000434">
    <property type="protein sequence ID" value="ERJ87720.1"/>
    <property type="molecule type" value="Genomic_DNA"/>
</dbReference>
<keyword evidence="3" id="KW-0413">Isomerase</keyword>
<keyword evidence="1 3" id="KW-0547">Nucleotide-binding</keyword>
<dbReference type="SUPFAM" id="SSF52540">
    <property type="entry name" value="P-loop containing nucleoside triphosphate hydrolases"/>
    <property type="match status" value="1"/>
</dbReference>
<dbReference type="Gene3D" id="1.10.150.20">
    <property type="entry name" value="5' to 3' exonuclease, C-terminal subdomain"/>
    <property type="match status" value="1"/>
</dbReference>
<dbReference type="Proteomes" id="UP000016662">
    <property type="component" value="Unassembled WGS sequence"/>
</dbReference>
<dbReference type="InterPro" id="IPR027785">
    <property type="entry name" value="UvrD-like_helicase_C"/>
</dbReference>
<feature type="compositionally biased region" description="Basic and acidic residues" evidence="4">
    <location>
        <begin position="751"/>
        <end position="763"/>
    </location>
</feature>
<dbReference type="GO" id="GO:0017116">
    <property type="term" value="F:single-stranded DNA helicase activity"/>
    <property type="evidence" value="ECO:0007669"/>
    <property type="project" value="TreeGrafter"/>
</dbReference>
<dbReference type="PANTHER" id="PTHR43788">
    <property type="entry name" value="DNA2/NAM7 HELICASE FAMILY MEMBER"/>
    <property type="match status" value="1"/>
</dbReference>
<comment type="function">
    <text evidence="3">DNA-dependent ATPase and ATP-dependent 5'-3' DNA helicase. Has no activity on blunt DNA or DNA with 3'-overhangs, requires at least 10 bases of 5'-ssDNA for helicase activity.</text>
</comment>
<evidence type="ECO:0000256" key="2">
    <source>
        <dbReference type="ARBA" id="ARBA00022840"/>
    </source>
</evidence>
<evidence type="ECO:0000313" key="7">
    <source>
        <dbReference type="Proteomes" id="UP000016662"/>
    </source>
</evidence>
<dbReference type="HAMAP" id="MF_01488">
    <property type="entry name" value="RecD2"/>
    <property type="match status" value="1"/>
</dbReference>
<gene>
    <name evidence="3" type="primary">recD2</name>
    <name evidence="6" type="ORF">RUMCAL_03255</name>
</gene>
<reference evidence="6 7" key="1">
    <citation type="submission" date="2013-07" db="EMBL/GenBank/DDBJ databases">
        <authorList>
            <person name="Weinstock G."/>
            <person name="Sodergren E."/>
            <person name="Wylie T."/>
            <person name="Fulton L."/>
            <person name="Fulton R."/>
            <person name="Fronick C."/>
            <person name="O'Laughlin M."/>
            <person name="Godfrey J."/>
            <person name="Miner T."/>
            <person name="Herter B."/>
            <person name="Appelbaum E."/>
            <person name="Cordes M."/>
            <person name="Lek S."/>
            <person name="Wollam A."/>
            <person name="Pepin K.H."/>
            <person name="Palsikar V.B."/>
            <person name="Mitreva M."/>
            <person name="Wilson R.K."/>
        </authorList>
    </citation>
    <scope>NUCLEOTIDE SEQUENCE [LARGE SCALE GENOMIC DNA]</scope>
    <source>
        <strain evidence="6 7">ATCC 27760</strain>
    </source>
</reference>